<dbReference type="GO" id="GO:0005524">
    <property type="term" value="F:ATP binding"/>
    <property type="evidence" value="ECO:0007669"/>
    <property type="project" value="UniProtKB-KW"/>
</dbReference>
<organism evidence="13 14">
    <name type="scientific">Mucor plumbeus</name>
    <dbReference type="NCBI Taxonomy" id="97098"/>
    <lineage>
        <taxon>Eukaryota</taxon>
        <taxon>Fungi</taxon>
        <taxon>Fungi incertae sedis</taxon>
        <taxon>Mucoromycota</taxon>
        <taxon>Mucoromycotina</taxon>
        <taxon>Mucoromycetes</taxon>
        <taxon>Mucorales</taxon>
        <taxon>Mucorineae</taxon>
        <taxon>Mucoraceae</taxon>
        <taxon>Mucor</taxon>
    </lineage>
</organism>
<feature type="transmembrane region" description="Helical" evidence="11">
    <location>
        <begin position="492"/>
        <end position="515"/>
    </location>
</feature>
<dbReference type="InterPro" id="IPR008250">
    <property type="entry name" value="ATPase_P-typ_transduc_dom_A_sf"/>
</dbReference>
<dbReference type="Proteomes" id="UP000650833">
    <property type="component" value="Unassembled WGS sequence"/>
</dbReference>
<dbReference type="Pfam" id="PF00690">
    <property type="entry name" value="Cation_ATPase_N"/>
    <property type="match status" value="1"/>
</dbReference>
<dbReference type="Gene3D" id="3.40.50.1000">
    <property type="entry name" value="HAD superfamily/HAD-like"/>
    <property type="match status" value="1"/>
</dbReference>
<reference evidence="13" key="1">
    <citation type="submission" date="2020-12" db="EMBL/GenBank/DDBJ databases">
        <title>Metabolic potential, ecology and presence of endohyphal bacteria is reflected in genomic diversity of Mucoromycotina.</title>
        <authorList>
            <person name="Muszewska A."/>
            <person name="Okrasinska A."/>
            <person name="Steczkiewicz K."/>
            <person name="Drgas O."/>
            <person name="Orlowska M."/>
            <person name="Perlinska-Lenart U."/>
            <person name="Aleksandrzak-Piekarczyk T."/>
            <person name="Szatraj K."/>
            <person name="Zielenkiewicz U."/>
            <person name="Pilsyk S."/>
            <person name="Malc E."/>
            <person name="Mieczkowski P."/>
            <person name="Kruszewska J.S."/>
            <person name="Biernat P."/>
            <person name="Pawlowska J."/>
        </authorList>
    </citation>
    <scope>NUCLEOTIDE SEQUENCE</scope>
    <source>
        <strain evidence="13">CBS 226.32</strain>
    </source>
</reference>
<dbReference type="SMART" id="SM00831">
    <property type="entry name" value="Cation_ATPase_N"/>
    <property type="match status" value="1"/>
</dbReference>
<dbReference type="Gene3D" id="3.40.1110.10">
    <property type="entry name" value="Calcium-transporting ATPase, cytoplasmic domain N"/>
    <property type="match status" value="1"/>
</dbReference>
<evidence type="ECO:0000256" key="1">
    <source>
        <dbReference type="ARBA" id="ARBA00004127"/>
    </source>
</evidence>
<keyword evidence="5" id="KW-0067">ATP-binding</keyword>
<evidence type="ECO:0000256" key="2">
    <source>
        <dbReference type="ARBA" id="ARBA00022553"/>
    </source>
</evidence>
<feature type="transmembrane region" description="Helical" evidence="11">
    <location>
        <begin position="265"/>
        <end position="286"/>
    </location>
</feature>
<evidence type="ECO:0000256" key="10">
    <source>
        <dbReference type="ARBA" id="ARBA00038148"/>
    </source>
</evidence>
<evidence type="ECO:0000256" key="3">
    <source>
        <dbReference type="ARBA" id="ARBA00022692"/>
    </source>
</evidence>
<comment type="caution">
    <text evidence="13">The sequence shown here is derived from an EMBL/GenBank/DDBJ whole genome shotgun (WGS) entry which is preliminary data.</text>
</comment>
<gene>
    <name evidence="13" type="ORF">INT46_010861</name>
</gene>
<dbReference type="InterPro" id="IPR001757">
    <property type="entry name" value="P_typ_ATPase"/>
</dbReference>
<dbReference type="Pfam" id="PF13246">
    <property type="entry name" value="Cation_ATPase"/>
    <property type="match status" value="1"/>
</dbReference>
<dbReference type="EMBL" id="JAEPRC010000273">
    <property type="protein sequence ID" value="KAG2201801.1"/>
    <property type="molecule type" value="Genomic_DNA"/>
</dbReference>
<keyword evidence="6" id="KW-0460">Magnesium</keyword>
<dbReference type="InterPro" id="IPR044492">
    <property type="entry name" value="P_typ_ATPase_HD_dom"/>
</dbReference>
<dbReference type="SFLD" id="SFLDF00027">
    <property type="entry name" value="p-type_atpase"/>
    <property type="match status" value="1"/>
</dbReference>
<evidence type="ECO:0000256" key="8">
    <source>
        <dbReference type="ARBA" id="ARBA00022989"/>
    </source>
</evidence>
<accession>A0A8H7UX14</accession>
<dbReference type="SUPFAM" id="SSF81665">
    <property type="entry name" value="Calcium ATPase, transmembrane domain M"/>
    <property type="match status" value="1"/>
</dbReference>
<comment type="subcellular location">
    <subcellularLocation>
        <location evidence="1">Endomembrane system</location>
        <topology evidence="1">Multi-pass membrane protein</topology>
    </subcellularLocation>
</comment>
<comment type="similarity">
    <text evidence="10">Belongs to the cation transport ATPase (P-type) (TC 3.A.3) family.</text>
</comment>
<feature type="transmembrane region" description="Helical" evidence="11">
    <location>
        <begin position="292"/>
        <end position="309"/>
    </location>
</feature>
<dbReference type="InterPro" id="IPR036412">
    <property type="entry name" value="HAD-like_sf"/>
</dbReference>
<dbReference type="InterPro" id="IPR059000">
    <property type="entry name" value="ATPase_P-type_domA"/>
</dbReference>
<dbReference type="GO" id="GO:0005384">
    <property type="term" value="F:manganese ion transmembrane transporter activity"/>
    <property type="evidence" value="ECO:0007669"/>
    <property type="project" value="UniProtKB-ARBA"/>
</dbReference>
<dbReference type="AlphaFoldDB" id="A0A8H7UX14"/>
<dbReference type="InterPro" id="IPR004014">
    <property type="entry name" value="ATPase_P-typ_cation-transptr_N"/>
</dbReference>
<dbReference type="InterPro" id="IPR023214">
    <property type="entry name" value="HAD_sf"/>
</dbReference>
<dbReference type="SUPFAM" id="SSF81660">
    <property type="entry name" value="Metal cation-transporting ATPase, ATP-binding domain N"/>
    <property type="match status" value="1"/>
</dbReference>
<evidence type="ECO:0000256" key="11">
    <source>
        <dbReference type="SAM" id="Phobius"/>
    </source>
</evidence>
<dbReference type="PRINTS" id="PR00119">
    <property type="entry name" value="CATATPASE"/>
</dbReference>
<dbReference type="GO" id="GO:0012505">
    <property type="term" value="C:endomembrane system"/>
    <property type="evidence" value="ECO:0007669"/>
    <property type="project" value="UniProtKB-SubCell"/>
</dbReference>
<dbReference type="FunFam" id="3.40.50.1000:FF:000001">
    <property type="entry name" value="Phospholipid-transporting ATPase IC"/>
    <property type="match status" value="1"/>
</dbReference>
<keyword evidence="9 11" id="KW-0472">Membrane</keyword>
<sequence length="987" mass="109258">MTIATSNVVANEQQYLQTVEIDIDGRLSIEHQIEIYIHDLFDVKKDIILLRETLEGLRYLMSLRIKGNRQPHLNMELMDRLLKGLLLNVGRTEGQLIRKRSTMEADMAFFLMIDLLQEVVEFRTIAHQIPVFELKDRLKIHYRCQSWSTIEQKKGAVTMVQLLTGSDYSGAYDWKDLIKKDEQDDMKDLIDKKLTVLGKDKNCSLQPLWPPQALYFDRSVEKLLCMYPNSRPDMGLPTTVIETLHNHYGFNQLPNPPKPNALKMLWYQLTNVMVIILIIAAVIEAAEKDFNSMAVLLAVIVLNTVIGFSQEWKAGKTLNALMNLSVPKARVIRDGKQDLIASQDLVPGDVVVLEEGDAVPADLRLIDVSQLQVVESILTGESLPVLKNKSAIKAKTRRIPISDCKGNAFMSTTIARGRAVGIVVRIGQDTEIGKISAAIQQGSLHKSKTPIQKKLDRLGKQLVLLSIVLCILVVVIGLVWKKDIKHMLNIGLSLAVSVIPEGLVAVTTVTMALGVRRMAANQCIVRTLPAVESLGSVTVICSDKTGTLTEGKMGVSELWTGDDILYKFTESTSLNPESGNILYHSNGDVMGSPVSTLVSNNNNSSEDDINNKMMTNDSPNTLNKETALCNHSQTDIPKINTKTYSKTVDINQKQHYPLHLQQALMITSLCNNASIAMNAVTKDWKTVGDPTEIALVVASQKARLGKGYWESELGYRRVYERAFDSERKLMSVVYKRFEKDDCMLLCKGAPEELLRKCKYYGNNGKLLLEDDDDDDGFSKKVSQESSRMASQGLRVLGLAYKTCNDAEYTESNLTFIGLIGLIDPPKDGVKEAIATCQEAGISVMMITGDHVKTATAIATQLGIFHPDQLDKNRAILGQELDLLSQDAIIALEPFPCVFARVSPDNKLKIVKALQQRGELVAMTGDGVNDAPAIKCADVGVAMGGEAGTEITKQAADIVLLDDNFSTIIEAVEEGRHVFDNILKFILI</sequence>
<evidence type="ECO:0000313" key="13">
    <source>
        <dbReference type="EMBL" id="KAG2201801.1"/>
    </source>
</evidence>
<evidence type="ECO:0000256" key="5">
    <source>
        <dbReference type="ARBA" id="ARBA00022840"/>
    </source>
</evidence>
<dbReference type="FunFam" id="3.40.50.1000:FF:000028">
    <property type="entry name" value="Calcium-transporting P-type ATPase, putative"/>
    <property type="match status" value="1"/>
</dbReference>
<evidence type="ECO:0000256" key="9">
    <source>
        <dbReference type="ARBA" id="ARBA00023136"/>
    </source>
</evidence>
<dbReference type="PROSITE" id="PS00154">
    <property type="entry name" value="ATPASE_E1_E2"/>
    <property type="match status" value="1"/>
</dbReference>
<dbReference type="GO" id="GO:0016887">
    <property type="term" value="F:ATP hydrolysis activity"/>
    <property type="evidence" value="ECO:0007669"/>
    <property type="project" value="InterPro"/>
</dbReference>
<dbReference type="SUPFAM" id="SSF81653">
    <property type="entry name" value="Calcium ATPase, transduction domain A"/>
    <property type="match status" value="1"/>
</dbReference>
<dbReference type="SFLD" id="SFLDG00002">
    <property type="entry name" value="C1.7:_P-type_atpase_like"/>
    <property type="match status" value="1"/>
</dbReference>
<dbReference type="Gene3D" id="2.70.150.10">
    <property type="entry name" value="Calcium-transporting ATPase, cytoplasmic transduction domain A"/>
    <property type="match status" value="1"/>
</dbReference>
<dbReference type="FunFam" id="2.70.150.10:FF:000160">
    <property type="entry name" value="Sarcoplasmic/endoplasmic reticulum calcium ATPase 1"/>
    <property type="match status" value="1"/>
</dbReference>
<dbReference type="PANTHER" id="PTHR42861">
    <property type="entry name" value="CALCIUM-TRANSPORTING ATPASE"/>
    <property type="match status" value="1"/>
</dbReference>
<dbReference type="InterPro" id="IPR018303">
    <property type="entry name" value="ATPase_P-typ_P_site"/>
</dbReference>
<dbReference type="GO" id="GO:0016020">
    <property type="term" value="C:membrane"/>
    <property type="evidence" value="ECO:0007669"/>
    <property type="project" value="InterPro"/>
</dbReference>
<dbReference type="PRINTS" id="PR00120">
    <property type="entry name" value="HATPASE"/>
</dbReference>
<name>A0A8H7UX14_9FUNG</name>
<evidence type="ECO:0000259" key="12">
    <source>
        <dbReference type="SMART" id="SM00831"/>
    </source>
</evidence>
<dbReference type="NCBIfam" id="TIGR01494">
    <property type="entry name" value="ATPase_P-type"/>
    <property type="match status" value="3"/>
</dbReference>
<evidence type="ECO:0000313" key="14">
    <source>
        <dbReference type="Proteomes" id="UP000650833"/>
    </source>
</evidence>
<proteinExistence type="inferred from homology"/>
<keyword evidence="4" id="KW-0547">Nucleotide-binding</keyword>
<dbReference type="Pfam" id="PF00122">
    <property type="entry name" value="E1-E2_ATPase"/>
    <property type="match status" value="1"/>
</dbReference>
<keyword evidence="14" id="KW-1185">Reference proteome</keyword>
<dbReference type="OrthoDB" id="116380at2759"/>
<dbReference type="Gene3D" id="1.20.1110.10">
    <property type="entry name" value="Calcium-transporting ATPase, transmembrane domain"/>
    <property type="match status" value="1"/>
</dbReference>
<keyword evidence="7" id="KW-1278">Translocase</keyword>
<keyword evidence="8 11" id="KW-1133">Transmembrane helix</keyword>
<dbReference type="SUPFAM" id="SSF56784">
    <property type="entry name" value="HAD-like"/>
    <property type="match status" value="1"/>
</dbReference>
<dbReference type="InterPro" id="IPR023299">
    <property type="entry name" value="ATPase_P-typ_cyto_dom_N"/>
</dbReference>
<protein>
    <recommendedName>
        <fullName evidence="12">Cation-transporting P-type ATPase N-terminal domain-containing protein</fullName>
    </recommendedName>
</protein>
<feature type="transmembrane region" description="Helical" evidence="11">
    <location>
        <begin position="462"/>
        <end position="480"/>
    </location>
</feature>
<evidence type="ECO:0000256" key="4">
    <source>
        <dbReference type="ARBA" id="ARBA00022741"/>
    </source>
</evidence>
<keyword evidence="2" id="KW-0597">Phosphoprotein</keyword>
<feature type="domain" description="Cation-transporting P-type ATPase N-terminal" evidence="12">
    <location>
        <begin position="214"/>
        <end position="289"/>
    </location>
</feature>
<keyword evidence="3 11" id="KW-0812">Transmembrane</keyword>
<dbReference type="InterPro" id="IPR023298">
    <property type="entry name" value="ATPase_P-typ_TM_dom_sf"/>
</dbReference>
<evidence type="ECO:0000256" key="7">
    <source>
        <dbReference type="ARBA" id="ARBA00022967"/>
    </source>
</evidence>
<evidence type="ECO:0000256" key="6">
    <source>
        <dbReference type="ARBA" id="ARBA00022842"/>
    </source>
</evidence>
<dbReference type="SFLD" id="SFLDS00003">
    <property type="entry name" value="Haloacid_Dehalogenase"/>
    <property type="match status" value="1"/>
</dbReference>